<proteinExistence type="predicted"/>
<evidence type="ECO:0000256" key="1">
    <source>
        <dbReference type="SAM" id="Coils"/>
    </source>
</evidence>
<feature type="compositionally biased region" description="Polar residues" evidence="2">
    <location>
        <begin position="193"/>
        <end position="204"/>
    </location>
</feature>
<feature type="region of interest" description="Disordered" evidence="2">
    <location>
        <begin position="1"/>
        <end position="22"/>
    </location>
</feature>
<accession>A0A0M3QYX6</accession>
<gene>
    <name evidence="3" type="ORF">Dbus_chrXg299</name>
</gene>
<feature type="region of interest" description="Disordered" evidence="2">
    <location>
        <begin position="177"/>
        <end position="239"/>
    </location>
</feature>
<feature type="compositionally biased region" description="Basic and acidic residues" evidence="2">
    <location>
        <begin position="1"/>
        <end position="14"/>
    </location>
</feature>
<keyword evidence="4" id="KW-1185">Reference proteome</keyword>
<feature type="coiled-coil region" evidence="1">
    <location>
        <begin position="398"/>
        <end position="425"/>
    </location>
</feature>
<feature type="coiled-coil region" evidence="1">
    <location>
        <begin position="315"/>
        <end position="356"/>
    </location>
</feature>
<evidence type="ECO:0000256" key="2">
    <source>
        <dbReference type="SAM" id="MobiDB-lite"/>
    </source>
</evidence>
<keyword evidence="1" id="KW-0175">Coiled coil</keyword>
<dbReference type="EMBL" id="CP012528">
    <property type="protein sequence ID" value="ALC48443.1"/>
    <property type="molecule type" value="Genomic_DNA"/>
</dbReference>
<feature type="compositionally biased region" description="Basic and acidic residues" evidence="2">
    <location>
        <begin position="225"/>
        <end position="234"/>
    </location>
</feature>
<reference evidence="3 4" key="1">
    <citation type="submission" date="2015-08" db="EMBL/GenBank/DDBJ databases">
        <title>Ancestral chromatin configuration constrains chromatin evolution on differentiating sex chromosomes in Drosophila.</title>
        <authorList>
            <person name="Zhou Q."/>
            <person name="Bachtrog D."/>
        </authorList>
    </citation>
    <scope>NUCLEOTIDE SEQUENCE [LARGE SCALE GENOMIC DNA]</scope>
    <source>
        <tissue evidence="3">Whole larvae</tissue>
    </source>
</reference>
<name>A0A0M3QYX6_DROBS</name>
<dbReference type="AlphaFoldDB" id="A0A0M3QYX6"/>
<dbReference type="OMA" id="HKMDAIL"/>
<evidence type="ECO:0000313" key="4">
    <source>
        <dbReference type="Proteomes" id="UP000494163"/>
    </source>
</evidence>
<dbReference type="Proteomes" id="UP000494163">
    <property type="component" value="Chromosome X"/>
</dbReference>
<dbReference type="STRING" id="30019.A0A0M3QYX6"/>
<sequence>MESIRDTSHDEFFDKLNSSDNPRNLRQIFEEDCQSLRRESSNLHYNPMPPPLYKRKPQPSNKQESTSMATWSTVIAKVTTGYNGNDNVGRVGLALSRNSAGAAKLVVYKTRNDLLSTLLLTKSTSSGSPRGGPSNLIVRESYMQFYDDSQRFWSLRFENTKDEDEFTDELTKLGLPVVTRHNNNGKANEGKESPSSATGTGTNNSVSDSESESTPSTEEIVNPEQKSEQQREINETLGPLDRITSEIPLAVKEQAIVAMSKLVINRAVAEGLSRDDKMDTLLQAMCRLANSSTNSTTKTSQVSSADNTVSSTMVLADNEDELLELEQKLLNFKKENRALIKNLKLKEQALEDLRSSTCALCEQLLGQNNELKMQNTDLLTAMTAHSTANFAVNGCSKCEQYLTKIEHLERRIATLQMTLMECAANGNPGANAVLPAP</sequence>
<feature type="compositionally biased region" description="Polar residues" evidence="2">
    <location>
        <begin position="58"/>
        <end position="68"/>
    </location>
</feature>
<feature type="region of interest" description="Disordered" evidence="2">
    <location>
        <begin position="40"/>
        <end position="68"/>
    </location>
</feature>
<protein>
    <submittedName>
        <fullName evidence="3">CG3342</fullName>
    </submittedName>
</protein>
<dbReference type="OrthoDB" id="5842926at2759"/>
<organism evidence="3 4">
    <name type="scientific">Drosophila busckii</name>
    <name type="common">Fruit fly</name>
    <dbReference type="NCBI Taxonomy" id="30019"/>
    <lineage>
        <taxon>Eukaryota</taxon>
        <taxon>Metazoa</taxon>
        <taxon>Ecdysozoa</taxon>
        <taxon>Arthropoda</taxon>
        <taxon>Hexapoda</taxon>
        <taxon>Insecta</taxon>
        <taxon>Pterygota</taxon>
        <taxon>Neoptera</taxon>
        <taxon>Endopterygota</taxon>
        <taxon>Diptera</taxon>
        <taxon>Brachycera</taxon>
        <taxon>Muscomorpha</taxon>
        <taxon>Ephydroidea</taxon>
        <taxon>Drosophilidae</taxon>
        <taxon>Drosophila</taxon>
    </lineage>
</organism>
<dbReference type="SMR" id="A0A0M3QYX6"/>
<feature type="compositionally biased region" description="Low complexity" evidence="2">
    <location>
        <begin position="205"/>
        <end position="219"/>
    </location>
</feature>
<evidence type="ECO:0000313" key="3">
    <source>
        <dbReference type="EMBL" id="ALC48443.1"/>
    </source>
</evidence>